<dbReference type="AlphaFoldDB" id="D1QQV5"/>
<dbReference type="EMBL" id="ACUZ02000023">
    <property type="protein sequence ID" value="EFB32511.1"/>
    <property type="molecule type" value="Genomic_DNA"/>
</dbReference>
<dbReference type="HOGENOM" id="CLU_3203583_0_0_10"/>
<accession>D1QQV5</accession>
<protein>
    <submittedName>
        <fullName evidence="1">Uncharacterized protein</fullName>
    </submittedName>
</protein>
<dbReference type="Proteomes" id="UP000004079">
    <property type="component" value="Unassembled WGS sequence"/>
</dbReference>
<dbReference type="STRING" id="649760.HMPREF0971_01357"/>
<sequence length="45" mass="5425">MYRPAMLFFYDKITNFPKIFLVSMSFFSNLEANKGIMPLETMNYY</sequence>
<proteinExistence type="predicted"/>
<name>D1QQV5_9BACT</name>
<comment type="caution">
    <text evidence="1">The sequence shown here is derived from an EMBL/GenBank/DDBJ whole genome shotgun (WGS) entry which is preliminary data.</text>
</comment>
<reference evidence="1 2" key="1">
    <citation type="submission" date="2009-11" db="EMBL/GenBank/DDBJ databases">
        <authorList>
            <person name="Weinstock G."/>
            <person name="Sodergren E."/>
            <person name="Clifton S."/>
            <person name="Fulton L."/>
            <person name="Fulton B."/>
            <person name="Courtney L."/>
            <person name="Fronick C."/>
            <person name="Harrison M."/>
            <person name="Strong C."/>
            <person name="Farmer C."/>
            <person name="Delahaunty K."/>
            <person name="Markovic C."/>
            <person name="Hall O."/>
            <person name="Minx P."/>
            <person name="Tomlinson C."/>
            <person name="Mitreva M."/>
            <person name="Nelson J."/>
            <person name="Hou S."/>
            <person name="Wollam A."/>
            <person name="Pepin K.H."/>
            <person name="Johnson M."/>
            <person name="Bhonagiri V."/>
            <person name="Nash W.E."/>
            <person name="Warren W."/>
            <person name="Chinwalla A."/>
            <person name="Mardis E.R."/>
            <person name="Wilson R.K."/>
        </authorList>
    </citation>
    <scope>NUCLEOTIDE SEQUENCE [LARGE SCALE GENOMIC DNA]</scope>
    <source>
        <strain evidence="1 2">F0302</strain>
    </source>
</reference>
<evidence type="ECO:0000313" key="2">
    <source>
        <dbReference type="Proteomes" id="UP000004079"/>
    </source>
</evidence>
<organism evidence="1 2">
    <name type="scientific">Segatella oris F0302</name>
    <dbReference type="NCBI Taxonomy" id="649760"/>
    <lineage>
        <taxon>Bacteria</taxon>
        <taxon>Pseudomonadati</taxon>
        <taxon>Bacteroidota</taxon>
        <taxon>Bacteroidia</taxon>
        <taxon>Bacteroidales</taxon>
        <taxon>Prevotellaceae</taxon>
        <taxon>Segatella</taxon>
    </lineage>
</organism>
<evidence type="ECO:0000313" key="1">
    <source>
        <dbReference type="EMBL" id="EFB32511.1"/>
    </source>
</evidence>
<gene>
    <name evidence="1" type="ORF">HMPREF0971_01357</name>
</gene>